<organism evidence="1 2">
    <name type="scientific">Labilibaculum manganireducens</name>
    <dbReference type="NCBI Taxonomy" id="1940525"/>
    <lineage>
        <taxon>Bacteria</taxon>
        <taxon>Pseudomonadati</taxon>
        <taxon>Bacteroidota</taxon>
        <taxon>Bacteroidia</taxon>
        <taxon>Marinilabiliales</taxon>
        <taxon>Marinifilaceae</taxon>
        <taxon>Labilibaculum</taxon>
    </lineage>
</organism>
<sequence>MKKKLILIFSFFLLIACHNTKNIEQSQPVKKEINKNELQDDKHSFIEEQENYFTQDDIEKLDSFFRNIVTSEIENNIPFVFDEKDLDNLKKELKKEDFDSFRLKHDKKEYNEFIFLDILDREKFEDDGEIYYSETNTMYKLTKNKNKVYVEFAGIAG</sequence>
<dbReference type="Proteomes" id="UP000233618">
    <property type="component" value="Unassembled WGS sequence"/>
</dbReference>
<evidence type="ECO:0000313" key="1">
    <source>
        <dbReference type="EMBL" id="PKQ61191.1"/>
    </source>
</evidence>
<keyword evidence="2" id="KW-1185">Reference proteome</keyword>
<accession>A0A2N3HT19</accession>
<comment type="caution">
    <text evidence="1">The sequence shown here is derived from an EMBL/GenBank/DDBJ whole genome shotgun (WGS) entry which is preliminary data.</text>
</comment>
<dbReference type="EMBL" id="MVDE01000048">
    <property type="protein sequence ID" value="PKQ61191.1"/>
    <property type="molecule type" value="Genomic_DNA"/>
</dbReference>
<gene>
    <name evidence="1" type="ORF">BZG01_19780</name>
</gene>
<dbReference type="AlphaFoldDB" id="A0A2N3HT19"/>
<dbReference type="PROSITE" id="PS51257">
    <property type="entry name" value="PROKAR_LIPOPROTEIN"/>
    <property type="match status" value="1"/>
</dbReference>
<name>A0A2N3HT19_9BACT</name>
<evidence type="ECO:0000313" key="2">
    <source>
        <dbReference type="Proteomes" id="UP000233618"/>
    </source>
</evidence>
<dbReference type="RefSeq" id="WP_101311583.1">
    <property type="nucleotide sequence ID" value="NZ_MVDE01000048.1"/>
</dbReference>
<protein>
    <submittedName>
        <fullName evidence="1">Uncharacterized protein</fullName>
    </submittedName>
</protein>
<proteinExistence type="predicted"/>
<reference evidence="1 2" key="1">
    <citation type="journal article" date="2017" name="Front. Microbiol.">
        <title>Labilibaculum manganireducens gen. nov., sp. nov. and Labilibaculum filiforme sp. nov., Novel Bacteroidetes Isolated from Subsurface Sediments of the Baltic Sea.</title>
        <authorList>
            <person name="Vandieken V."/>
            <person name="Marshall I.P."/>
            <person name="Niemann H."/>
            <person name="Engelen B."/>
            <person name="Cypionka H."/>
        </authorList>
    </citation>
    <scope>NUCLEOTIDE SEQUENCE [LARGE SCALE GENOMIC DNA]</scope>
    <source>
        <strain evidence="1 2">59.10-2M</strain>
    </source>
</reference>